<evidence type="ECO:0000256" key="5">
    <source>
        <dbReference type="ARBA" id="ARBA00022490"/>
    </source>
</evidence>
<evidence type="ECO:0000256" key="15">
    <source>
        <dbReference type="ARBA" id="ARBA00038456"/>
    </source>
</evidence>
<evidence type="ECO:0000256" key="23">
    <source>
        <dbReference type="ARBA" id="ARBA00048180"/>
    </source>
</evidence>
<organism evidence="25 26">
    <name type="scientific">Selenomonas sputigena</name>
    <dbReference type="NCBI Taxonomy" id="69823"/>
    <lineage>
        <taxon>Bacteria</taxon>
        <taxon>Bacillati</taxon>
        <taxon>Bacillota</taxon>
        <taxon>Negativicutes</taxon>
        <taxon>Selenomonadales</taxon>
        <taxon>Selenomonadaceae</taxon>
        <taxon>Selenomonas</taxon>
    </lineage>
</organism>
<dbReference type="SUPFAM" id="SSF54637">
    <property type="entry name" value="Thioesterase/thiol ester dehydrase-isomerase"/>
    <property type="match status" value="1"/>
</dbReference>
<keyword evidence="6" id="KW-0053">Apoptosis</keyword>
<keyword evidence="10" id="KW-0443">Lipid metabolism</keyword>
<evidence type="ECO:0000259" key="24">
    <source>
        <dbReference type="Pfam" id="PF03061"/>
    </source>
</evidence>
<evidence type="ECO:0000256" key="13">
    <source>
        <dbReference type="ARBA" id="ARBA00035852"/>
    </source>
</evidence>
<keyword evidence="12" id="KW-0966">Cell projection</keyword>
<evidence type="ECO:0000256" key="3">
    <source>
        <dbReference type="ARBA" id="ARBA00004632"/>
    </source>
</evidence>
<comment type="catalytic activity">
    <reaction evidence="13">
        <text>(5Z,8Z,11Z,14Z)-eicosatetraenoyl-CoA + H2O = (5Z,8Z,11Z,14Z)-eicosatetraenoate + CoA + H(+)</text>
        <dbReference type="Rhea" id="RHEA:40151"/>
        <dbReference type="ChEBI" id="CHEBI:15377"/>
        <dbReference type="ChEBI" id="CHEBI:15378"/>
        <dbReference type="ChEBI" id="CHEBI:32395"/>
        <dbReference type="ChEBI" id="CHEBI:57287"/>
        <dbReference type="ChEBI" id="CHEBI:57368"/>
    </reaction>
    <physiologicalReaction direction="left-to-right" evidence="13">
        <dbReference type="Rhea" id="RHEA:40152"/>
    </physiologicalReaction>
</comment>
<dbReference type="EC" id="3.1.2.2" evidence="16"/>
<dbReference type="EMBL" id="JARVLH010000003">
    <property type="protein sequence ID" value="MEX5285143.1"/>
    <property type="molecule type" value="Genomic_DNA"/>
</dbReference>
<keyword evidence="7" id="KW-0378">Hydrolase</keyword>
<accession>A0ABV3X4W4</accession>
<dbReference type="Gene3D" id="3.10.129.10">
    <property type="entry name" value="Hotdog Thioesterase"/>
    <property type="match status" value="1"/>
</dbReference>
<evidence type="ECO:0000256" key="4">
    <source>
        <dbReference type="ARBA" id="ARBA00022475"/>
    </source>
</evidence>
<dbReference type="PANTHER" id="PTHR12418">
    <property type="entry name" value="ACYL-COENZYME A THIOESTERASE THEM4"/>
    <property type="match status" value="1"/>
</dbReference>
<protein>
    <recommendedName>
        <fullName evidence="17">Acyl-coenzyme A thioesterase THEM4</fullName>
        <ecNumber evidence="16">3.1.2.2</ecNumber>
    </recommendedName>
    <alternativeName>
        <fullName evidence="18">Thioesterase superfamily member 4</fullName>
    </alternativeName>
</protein>
<evidence type="ECO:0000256" key="21">
    <source>
        <dbReference type="ARBA" id="ARBA00047969"/>
    </source>
</evidence>
<evidence type="ECO:0000256" key="19">
    <source>
        <dbReference type="ARBA" id="ARBA00047588"/>
    </source>
</evidence>
<evidence type="ECO:0000256" key="18">
    <source>
        <dbReference type="ARBA" id="ARBA00043210"/>
    </source>
</evidence>
<keyword evidence="5" id="KW-0963">Cytoplasm</keyword>
<evidence type="ECO:0000256" key="20">
    <source>
        <dbReference type="ARBA" id="ARBA00047734"/>
    </source>
</evidence>
<comment type="catalytic activity">
    <reaction evidence="22">
        <text>dodecanoyl-CoA + H2O = dodecanoate + CoA + H(+)</text>
        <dbReference type="Rhea" id="RHEA:30135"/>
        <dbReference type="ChEBI" id="CHEBI:15377"/>
        <dbReference type="ChEBI" id="CHEBI:15378"/>
        <dbReference type="ChEBI" id="CHEBI:18262"/>
        <dbReference type="ChEBI" id="CHEBI:57287"/>
        <dbReference type="ChEBI" id="CHEBI:57375"/>
    </reaction>
    <physiologicalReaction direction="left-to-right" evidence="22">
        <dbReference type="Rhea" id="RHEA:30136"/>
    </physiologicalReaction>
</comment>
<comment type="catalytic activity">
    <reaction evidence="20">
        <text>hexadecanoyl-CoA + H2O = hexadecanoate + CoA + H(+)</text>
        <dbReference type="Rhea" id="RHEA:16645"/>
        <dbReference type="ChEBI" id="CHEBI:7896"/>
        <dbReference type="ChEBI" id="CHEBI:15377"/>
        <dbReference type="ChEBI" id="CHEBI:15378"/>
        <dbReference type="ChEBI" id="CHEBI:57287"/>
        <dbReference type="ChEBI" id="CHEBI:57379"/>
        <dbReference type="EC" id="3.1.2.2"/>
    </reaction>
    <physiologicalReaction direction="left-to-right" evidence="20">
        <dbReference type="Rhea" id="RHEA:16646"/>
    </physiologicalReaction>
</comment>
<comment type="catalytic activity">
    <reaction evidence="14">
        <text>(9Z)-octadecenoyl-CoA + H2O = (9Z)-octadecenoate + CoA + H(+)</text>
        <dbReference type="Rhea" id="RHEA:40139"/>
        <dbReference type="ChEBI" id="CHEBI:15377"/>
        <dbReference type="ChEBI" id="CHEBI:15378"/>
        <dbReference type="ChEBI" id="CHEBI:30823"/>
        <dbReference type="ChEBI" id="CHEBI:57287"/>
        <dbReference type="ChEBI" id="CHEBI:57387"/>
    </reaction>
    <physiologicalReaction direction="left-to-right" evidence="14">
        <dbReference type="Rhea" id="RHEA:40140"/>
    </physiologicalReaction>
</comment>
<comment type="subcellular location">
    <subcellularLocation>
        <location evidence="3">Cell projection</location>
        <location evidence="3">Ruffle membrane</location>
    </subcellularLocation>
    <subcellularLocation>
        <location evidence="2">Cytoplasm</location>
    </subcellularLocation>
    <subcellularLocation>
        <location evidence="1">Membrane</location>
        <topology evidence="1">Peripheral membrane protein</topology>
    </subcellularLocation>
</comment>
<comment type="similarity">
    <text evidence="15">Belongs to the THEM4/THEM5 thioesterase family.</text>
</comment>
<keyword evidence="4" id="KW-1003">Cell membrane</keyword>
<reference evidence="25 26" key="1">
    <citation type="submission" date="2023-04" db="EMBL/GenBank/DDBJ databases">
        <title>Genome Sequence of Selenomonas sputigena ATCC 33150.</title>
        <authorList>
            <person name="Miller D.P."/>
            <person name="Anvari S."/>
            <person name="Polson S.W."/>
            <person name="Macdonald M."/>
            <person name="Mcdowell J.V."/>
        </authorList>
    </citation>
    <scope>NUCLEOTIDE SEQUENCE [LARGE SCALE GENOMIC DNA]</scope>
    <source>
        <strain evidence="25 26">ATCC 33150</strain>
    </source>
</reference>
<evidence type="ECO:0000256" key="8">
    <source>
        <dbReference type="ARBA" id="ARBA00022832"/>
    </source>
</evidence>
<sequence length="141" mass="15414">MEQGKSVRGEEYCFACGPENPIGLHLDFHMEGKRFTTRKTLPSEYQGYSGIVHGGIVTTMLDEAMGGYLYHELGERAVTARLDVRYRNPAPVGEELVIAGWEESRRGGFVSMKAELALTDGTVLAEAAAKMALVGEKDGME</sequence>
<feature type="domain" description="Thioesterase" evidence="24">
    <location>
        <begin position="50"/>
        <end position="120"/>
    </location>
</feature>
<dbReference type="InterPro" id="IPR052365">
    <property type="entry name" value="THEM4/THEM5_acyl-CoA_thioest"/>
</dbReference>
<keyword evidence="8" id="KW-0276">Fatty acid metabolism</keyword>
<evidence type="ECO:0000256" key="6">
    <source>
        <dbReference type="ARBA" id="ARBA00022703"/>
    </source>
</evidence>
<evidence type="ECO:0000256" key="7">
    <source>
        <dbReference type="ARBA" id="ARBA00022801"/>
    </source>
</evidence>
<evidence type="ECO:0000256" key="14">
    <source>
        <dbReference type="ARBA" id="ARBA00037002"/>
    </source>
</evidence>
<dbReference type="CDD" id="cd03440">
    <property type="entry name" value="hot_dog"/>
    <property type="match status" value="1"/>
</dbReference>
<dbReference type="InterPro" id="IPR029069">
    <property type="entry name" value="HotDog_dom_sf"/>
</dbReference>
<comment type="caution">
    <text evidence="25">The sequence shown here is derived from an EMBL/GenBank/DDBJ whole genome shotgun (WGS) entry which is preliminary data.</text>
</comment>
<evidence type="ECO:0000256" key="11">
    <source>
        <dbReference type="ARBA" id="ARBA00023136"/>
    </source>
</evidence>
<proteinExistence type="inferred from homology"/>
<evidence type="ECO:0000256" key="10">
    <source>
        <dbReference type="ARBA" id="ARBA00023098"/>
    </source>
</evidence>
<dbReference type="Pfam" id="PF03061">
    <property type="entry name" value="4HBT"/>
    <property type="match status" value="1"/>
</dbReference>
<comment type="catalytic activity">
    <reaction evidence="19">
        <text>octanoyl-CoA + H2O = octanoate + CoA + H(+)</text>
        <dbReference type="Rhea" id="RHEA:30143"/>
        <dbReference type="ChEBI" id="CHEBI:15377"/>
        <dbReference type="ChEBI" id="CHEBI:15378"/>
        <dbReference type="ChEBI" id="CHEBI:25646"/>
        <dbReference type="ChEBI" id="CHEBI:57287"/>
        <dbReference type="ChEBI" id="CHEBI:57386"/>
    </reaction>
    <physiologicalReaction direction="left-to-right" evidence="19">
        <dbReference type="Rhea" id="RHEA:30144"/>
    </physiologicalReaction>
</comment>
<dbReference type="Proteomes" id="UP001559623">
    <property type="component" value="Unassembled WGS sequence"/>
</dbReference>
<evidence type="ECO:0000256" key="1">
    <source>
        <dbReference type="ARBA" id="ARBA00004170"/>
    </source>
</evidence>
<name>A0ABV3X4W4_9FIRM</name>
<dbReference type="RefSeq" id="WP_368846870.1">
    <property type="nucleotide sequence ID" value="NZ_CP194411.1"/>
</dbReference>
<dbReference type="PANTHER" id="PTHR12418:SF19">
    <property type="entry name" value="ACYL-COENZYME A THIOESTERASE THEM4"/>
    <property type="match status" value="1"/>
</dbReference>
<evidence type="ECO:0000256" key="17">
    <source>
        <dbReference type="ARBA" id="ARBA00040123"/>
    </source>
</evidence>
<evidence type="ECO:0000256" key="16">
    <source>
        <dbReference type="ARBA" id="ARBA00038848"/>
    </source>
</evidence>
<evidence type="ECO:0000256" key="22">
    <source>
        <dbReference type="ARBA" id="ARBA00048074"/>
    </source>
</evidence>
<keyword evidence="9" id="KW-0809">Transit peptide</keyword>
<evidence type="ECO:0000313" key="25">
    <source>
        <dbReference type="EMBL" id="MEX5285143.1"/>
    </source>
</evidence>
<evidence type="ECO:0000256" key="9">
    <source>
        <dbReference type="ARBA" id="ARBA00022946"/>
    </source>
</evidence>
<evidence type="ECO:0000256" key="12">
    <source>
        <dbReference type="ARBA" id="ARBA00023273"/>
    </source>
</evidence>
<evidence type="ECO:0000313" key="26">
    <source>
        <dbReference type="Proteomes" id="UP001559623"/>
    </source>
</evidence>
<dbReference type="InterPro" id="IPR006683">
    <property type="entry name" value="Thioestr_dom"/>
</dbReference>
<comment type="catalytic activity">
    <reaction evidence="21">
        <text>decanoyl-CoA + H2O = decanoate + CoA + H(+)</text>
        <dbReference type="Rhea" id="RHEA:40059"/>
        <dbReference type="ChEBI" id="CHEBI:15377"/>
        <dbReference type="ChEBI" id="CHEBI:15378"/>
        <dbReference type="ChEBI" id="CHEBI:27689"/>
        <dbReference type="ChEBI" id="CHEBI:57287"/>
        <dbReference type="ChEBI" id="CHEBI:61430"/>
    </reaction>
    <physiologicalReaction direction="left-to-right" evidence="21">
        <dbReference type="Rhea" id="RHEA:40060"/>
    </physiologicalReaction>
</comment>
<keyword evidence="26" id="KW-1185">Reference proteome</keyword>
<evidence type="ECO:0000256" key="2">
    <source>
        <dbReference type="ARBA" id="ARBA00004496"/>
    </source>
</evidence>
<keyword evidence="11" id="KW-0472">Membrane</keyword>
<comment type="catalytic activity">
    <reaction evidence="23">
        <text>tetradecanoyl-CoA + H2O = tetradecanoate + CoA + H(+)</text>
        <dbReference type="Rhea" id="RHEA:40119"/>
        <dbReference type="ChEBI" id="CHEBI:15377"/>
        <dbReference type="ChEBI" id="CHEBI:15378"/>
        <dbReference type="ChEBI" id="CHEBI:30807"/>
        <dbReference type="ChEBI" id="CHEBI:57287"/>
        <dbReference type="ChEBI" id="CHEBI:57385"/>
    </reaction>
    <physiologicalReaction direction="left-to-right" evidence="23">
        <dbReference type="Rhea" id="RHEA:40120"/>
    </physiologicalReaction>
</comment>
<gene>
    <name evidence="25" type="ORF">QCO44_05755</name>
</gene>